<dbReference type="RefSeq" id="WP_092163157.1">
    <property type="nucleotide sequence ID" value="NZ_FNGA01000006.1"/>
</dbReference>
<evidence type="ECO:0000259" key="14">
    <source>
        <dbReference type="SMART" id="SM00382"/>
    </source>
</evidence>
<evidence type="ECO:0000313" key="16">
    <source>
        <dbReference type="Proteomes" id="UP000199053"/>
    </source>
</evidence>
<dbReference type="InterPro" id="IPR050053">
    <property type="entry name" value="ATPase_alpha/beta_chains"/>
</dbReference>
<dbReference type="InterPro" id="IPR020003">
    <property type="entry name" value="ATPase_a/bsu_AS"/>
</dbReference>
<keyword evidence="11 13" id="KW-0139">CF(1)</keyword>
<accession>A0A1G9LA75</accession>
<dbReference type="InterPro" id="IPR000194">
    <property type="entry name" value="ATPase_F1/V1/A1_a/bsu_nucl-bd"/>
</dbReference>
<evidence type="ECO:0000256" key="13">
    <source>
        <dbReference type="HAMAP-Rule" id="MF_01347"/>
    </source>
</evidence>
<comment type="catalytic activity">
    <reaction evidence="13">
        <text>ATP + H2O + 4 H(+)(in) = ADP + phosphate + 5 H(+)(out)</text>
        <dbReference type="Rhea" id="RHEA:57720"/>
        <dbReference type="ChEBI" id="CHEBI:15377"/>
        <dbReference type="ChEBI" id="CHEBI:15378"/>
        <dbReference type="ChEBI" id="CHEBI:30616"/>
        <dbReference type="ChEBI" id="CHEBI:43474"/>
        <dbReference type="ChEBI" id="CHEBI:456216"/>
        <dbReference type="EC" id="7.1.2.2"/>
    </reaction>
</comment>
<dbReference type="HAMAP" id="MF_01347">
    <property type="entry name" value="ATP_synth_beta_bact"/>
    <property type="match status" value="1"/>
</dbReference>
<keyword evidence="12 13" id="KW-0066">ATP synthesis</keyword>
<dbReference type="AlphaFoldDB" id="A0A1G9LA75"/>
<evidence type="ECO:0000256" key="11">
    <source>
        <dbReference type="ARBA" id="ARBA00023196"/>
    </source>
</evidence>
<dbReference type="SUPFAM" id="SSF50615">
    <property type="entry name" value="N-terminal domain of alpha and beta subunits of F1 ATP synthase"/>
    <property type="match status" value="1"/>
</dbReference>
<dbReference type="CDD" id="cd01133">
    <property type="entry name" value="F1-ATPase_beta_CD"/>
    <property type="match status" value="1"/>
</dbReference>
<organism evidence="15 16">
    <name type="scientific">Maridesulfovibrio ferrireducens</name>
    <dbReference type="NCBI Taxonomy" id="246191"/>
    <lineage>
        <taxon>Bacteria</taxon>
        <taxon>Pseudomonadati</taxon>
        <taxon>Thermodesulfobacteriota</taxon>
        <taxon>Desulfovibrionia</taxon>
        <taxon>Desulfovibrionales</taxon>
        <taxon>Desulfovibrionaceae</taxon>
        <taxon>Maridesulfovibrio</taxon>
    </lineage>
</organism>
<dbReference type="Pfam" id="PF02874">
    <property type="entry name" value="ATP-synt_ab_N"/>
    <property type="match status" value="1"/>
</dbReference>
<dbReference type="InterPro" id="IPR004100">
    <property type="entry name" value="ATPase_F1/V1/A1_a/bsu_N"/>
</dbReference>
<keyword evidence="9 13" id="KW-0406">Ion transport</keyword>
<dbReference type="PANTHER" id="PTHR15184:SF71">
    <property type="entry name" value="ATP SYNTHASE SUBUNIT BETA, MITOCHONDRIAL"/>
    <property type="match status" value="1"/>
</dbReference>
<dbReference type="FunFam" id="1.10.1140.10:FF:000006">
    <property type="entry name" value="ATP synthase subunit beta"/>
    <property type="match status" value="1"/>
</dbReference>
<evidence type="ECO:0000256" key="5">
    <source>
        <dbReference type="ARBA" id="ARBA00022741"/>
    </source>
</evidence>
<feature type="domain" description="AAA+ ATPase" evidence="14">
    <location>
        <begin position="143"/>
        <end position="328"/>
    </location>
</feature>
<keyword evidence="7 13" id="KW-0067">ATP-binding</keyword>
<dbReference type="InterPro" id="IPR003593">
    <property type="entry name" value="AAA+_ATPase"/>
</dbReference>
<dbReference type="STRING" id="246191.SAMN05660337_3349"/>
<name>A0A1G9LA75_9BACT</name>
<comment type="similarity">
    <text evidence="2 13">Belongs to the ATPase alpha/beta chains family.</text>
</comment>
<reference evidence="16" key="1">
    <citation type="submission" date="2016-10" db="EMBL/GenBank/DDBJ databases">
        <authorList>
            <person name="Varghese N."/>
            <person name="Submissions S."/>
        </authorList>
    </citation>
    <scope>NUCLEOTIDE SEQUENCE [LARGE SCALE GENOMIC DNA]</scope>
    <source>
        <strain evidence="16">DSM 16995</strain>
    </source>
</reference>
<comment type="function">
    <text evidence="13">Produces ATP from ADP in the presence of a proton gradient across the membrane. The catalytic sites are hosted primarily by the beta subunits.</text>
</comment>
<dbReference type="CDD" id="cd18115">
    <property type="entry name" value="ATP-synt_F1_beta_N"/>
    <property type="match status" value="1"/>
</dbReference>
<dbReference type="CDD" id="cd18110">
    <property type="entry name" value="ATP-synt_F1_beta_C"/>
    <property type="match status" value="1"/>
</dbReference>
<dbReference type="GO" id="GO:0005524">
    <property type="term" value="F:ATP binding"/>
    <property type="evidence" value="ECO:0007669"/>
    <property type="project" value="UniProtKB-UniRule"/>
</dbReference>
<dbReference type="Pfam" id="PF00006">
    <property type="entry name" value="ATP-synt_ab"/>
    <property type="match status" value="1"/>
</dbReference>
<evidence type="ECO:0000313" key="15">
    <source>
        <dbReference type="EMBL" id="SDL58860.1"/>
    </source>
</evidence>
<sequence>MDHKYSGEVISVRGSVVDVRFSNEIPPMLSVLYAQGDRKVTLEVADHLDLNTVRSIAMTPTGGLPRGASVYSEGTTLMAPVGEELLGRVLNVFGEPVDGRALPENLEYRSIHNAPIELSKRVVSEEIFMTGIKVIDLLMPLEKGGKAGLFGGAGVGKTVLITELINNMVGRHSGMSIFCGIGERCREGEELYREMKDAGVLDNTVMVFGQMNEPPGARFRTGHTALTIAEHFRDDQGKDVLLLIDNIFRFIQAGMELSGLLGRLPSRMGYQPTLGADLAELQERISSSKSGAITSIQAVYVPADDLTDPAATHTFSHLSSSIVLSRKRAGEGFYPAVDPLESRSMMLSPAIVGQRHYDVAREVRRTLSLYEDLKDIIAMLGLEELSREDRLIVSRARKLERFMTQPFNTTRHFTGMEGRIVDIADTVTGCERILNDEFKESSERAFYMIGSIEEVLSTEKSGG</sequence>
<dbReference type="Gene3D" id="1.10.1140.10">
    <property type="entry name" value="Bovine Mitochondrial F1-atpase, Atp Synthase Beta Chain, Chain D, domain 3"/>
    <property type="match status" value="1"/>
</dbReference>
<keyword evidence="16" id="KW-1185">Reference proteome</keyword>
<dbReference type="PROSITE" id="PS00152">
    <property type="entry name" value="ATPASE_ALPHA_BETA"/>
    <property type="match status" value="1"/>
</dbReference>
<dbReference type="Gene3D" id="3.40.50.300">
    <property type="entry name" value="P-loop containing nucleotide triphosphate hydrolases"/>
    <property type="match status" value="1"/>
</dbReference>
<dbReference type="InterPro" id="IPR017691">
    <property type="entry name" value="Alt_ATPase_F1_bsu"/>
</dbReference>
<dbReference type="FunFam" id="3.40.50.300:FF:001630">
    <property type="entry name" value="ATP synthase subunit beta"/>
    <property type="match status" value="1"/>
</dbReference>
<dbReference type="InterPro" id="IPR036121">
    <property type="entry name" value="ATPase_F1/V1/A1_a/bsu_N_sf"/>
</dbReference>
<dbReference type="GO" id="GO:0046933">
    <property type="term" value="F:proton-transporting ATP synthase activity, rotational mechanism"/>
    <property type="evidence" value="ECO:0007669"/>
    <property type="project" value="UniProtKB-UniRule"/>
</dbReference>
<dbReference type="Pfam" id="PF22919">
    <property type="entry name" value="ATP-synt_VA_C"/>
    <property type="match status" value="1"/>
</dbReference>
<keyword evidence="3 13" id="KW-0813">Transport</keyword>
<dbReference type="GO" id="GO:0046961">
    <property type="term" value="F:proton-transporting ATPase activity, rotational mechanism"/>
    <property type="evidence" value="ECO:0007669"/>
    <property type="project" value="InterPro"/>
</dbReference>
<keyword evidence="10 13" id="KW-0472">Membrane</keyword>
<comment type="subcellular location">
    <subcellularLocation>
        <location evidence="13">Cell membrane</location>
        <topology evidence="13">Peripheral membrane protein</topology>
    </subcellularLocation>
    <subcellularLocation>
        <location evidence="1">Membrane</location>
    </subcellularLocation>
</comment>
<evidence type="ECO:0000256" key="6">
    <source>
        <dbReference type="ARBA" id="ARBA00022781"/>
    </source>
</evidence>
<evidence type="ECO:0000256" key="3">
    <source>
        <dbReference type="ARBA" id="ARBA00022448"/>
    </source>
</evidence>
<dbReference type="Proteomes" id="UP000199053">
    <property type="component" value="Unassembled WGS sequence"/>
</dbReference>
<gene>
    <name evidence="13" type="primary">atpD</name>
    <name evidence="15" type="ORF">SAMN05660337_3349</name>
</gene>
<dbReference type="SMART" id="SM00382">
    <property type="entry name" value="AAA"/>
    <property type="match status" value="1"/>
</dbReference>
<keyword evidence="8 13" id="KW-1278">Translocase</keyword>
<dbReference type="InterPro" id="IPR005722">
    <property type="entry name" value="ATP_synth_F1_bsu"/>
</dbReference>
<evidence type="ECO:0000256" key="8">
    <source>
        <dbReference type="ARBA" id="ARBA00022967"/>
    </source>
</evidence>
<protein>
    <recommendedName>
        <fullName evidence="13">ATP synthase subunit beta</fullName>
        <ecNumber evidence="13">7.1.2.2</ecNumber>
    </recommendedName>
    <alternativeName>
        <fullName evidence="13">ATP synthase F1 sector subunit beta</fullName>
    </alternativeName>
    <alternativeName>
        <fullName evidence="13">F-ATPase subunit beta</fullName>
    </alternativeName>
</protein>
<proteinExistence type="inferred from homology"/>
<dbReference type="GO" id="GO:0045259">
    <property type="term" value="C:proton-transporting ATP synthase complex"/>
    <property type="evidence" value="ECO:0007669"/>
    <property type="project" value="UniProtKB-KW"/>
</dbReference>
<dbReference type="Gene3D" id="2.40.10.170">
    <property type="match status" value="1"/>
</dbReference>
<dbReference type="InterPro" id="IPR027417">
    <property type="entry name" value="P-loop_NTPase"/>
</dbReference>
<dbReference type="NCBIfam" id="TIGR03305">
    <property type="entry name" value="alt_F1F0_F1_bet"/>
    <property type="match status" value="1"/>
</dbReference>
<keyword evidence="6 13" id="KW-0375">Hydrogen ion transport</keyword>
<evidence type="ECO:0000256" key="7">
    <source>
        <dbReference type="ARBA" id="ARBA00022840"/>
    </source>
</evidence>
<dbReference type="SUPFAM" id="SSF52540">
    <property type="entry name" value="P-loop containing nucleoside triphosphate hydrolases"/>
    <property type="match status" value="1"/>
</dbReference>
<dbReference type="GO" id="GO:0005886">
    <property type="term" value="C:plasma membrane"/>
    <property type="evidence" value="ECO:0007669"/>
    <property type="project" value="UniProtKB-SubCell"/>
</dbReference>
<dbReference type="OrthoDB" id="9801639at2"/>
<evidence type="ECO:0000256" key="1">
    <source>
        <dbReference type="ARBA" id="ARBA00004370"/>
    </source>
</evidence>
<dbReference type="InterPro" id="IPR024034">
    <property type="entry name" value="ATPase_F1/V1_b/a_C"/>
</dbReference>
<evidence type="ECO:0000256" key="2">
    <source>
        <dbReference type="ARBA" id="ARBA00008936"/>
    </source>
</evidence>
<dbReference type="SUPFAM" id="SSF47917">
    <property type="entry name" value="C-terminal domain of alpha and beta subunits of F1 ATP synthase"/>
    <property type="match status" value="1"/>
</dbReference>
<feature type="binding site" evidence="13">
    <location>
        <begin position="151"/>
        <end position="158"/>
    </location>
    <ligand>
        <name>ATP</name>
        <dbReference type="ChEBI" id="CHEBI:30616"/>
    </ligand>
</feature>
<evidence type="ECO:0000256" key="10">
    <source>
        <dbReference type="ARBA" id="ARBA00023136"/>
    </source>
</evidence>
<dbReference type="InterPro" id="IPR055190">
    <property type="entry name" value="ATP-synt_VA_C"/>
</dbReference>
<dbReference type="EC" id="7.1.2.2" evidence="13"/>
<dbReference type="NCBIfam" id="TIGR01039">
    <property type="entry name" value="atpD"/>
    <property type="match status" value="1"/>
</dbReference>
<evidence type="ECO:0000256" key="9">
    <source>
        <dbReference type="ARBA" id="ARBA00023065"/>
    </source>
</evidence>
<keyword evidence="4 13" id="KW-1003">Cell membrane</keyword>
<evidence type="ECO:0000256" key="4">
    <source>
        <dbReference type="ARBA" id="ARBA00022475"/>
    </source>
</evidence>
<dbReference type="EMBL" id="FNGA01000006">
    <property type="protein sequence ID" value="SDL58860.1"/>
    <property type="molecule type" value="Genomic_DNA"/>
</dbReference>
<dbReference type="PANTHER" id="PTHR15184">
    <property type="entry name" value="ATP SYNTHASE"/>
    <property type="match status" value="1"/>
</dbReference>
<evidence type="ECO:0000256" key="12">
    <source>
        <dbReference type="ARBA" id="ARBA00023310"/>
    </source>
</evidence>
<keyword evidence="5 13" id="KW-0547">Nucleotide-binding</keyword>